<feature type="region of interest" description="Disordered" evidence="18">
    <location>
        <begin position="156"/>
        <end position="208"/>
    </location>
</feature>
<accession>A0A423TBB0</accession>
<dbReference type="InterPro" id="IPR027417">
    <property type="entry name" value="P-loop_NTPase"/>
</dbReference>
<dbReference type="InterPro" id="IPR038718">
    <property type="entry name" value="SNF2-like_sf"/>
</dbReference>
<reference evidence="21 22" key="1">
    <citation type="submission" date="2018-04" db="EMBL/GenBank/DDBJ databases">
        <authorList>
            <person name="Zhang X."/>
            <person name="Yuan J."/>
            <person name="Li F."/>
            <person name="Xiang J."/>
        </authorList>
    </citation>
    <scope>NUCLEOTIDE SEQUENCE [LARGE SCALE GENOMIC DNA]</scope>
    <source>
        <tissue evidence="21">Muscle</tissue>
    </source>
</reference>
<dbReference type="AlphaFoldDB" id="A0A423TBB0"/>
<dbReference type="GO" id="GO:0031508">
    <property type="term" value="P:pericentric heterochromatin formation"/>
    <property type="evidence" value="ECO:0007669"/>
    <property type="project" value="TreeGrafter"/>
</dbReference>
<dbReference type="OrthoDB" id="448448at2759"/>
<evidence type="ECO:0000256" key="11">
    <source>
        <dbReference type="ARBA" id="ARBA00023015"/>
    </source>
</evidence>
<evidence type="ECO:0000256" key="17">
    <source>
        <dbReference type="ARBA" id="ARBA00081399"/>
    </source>
</evidence>
<evidence type="ECO:0000259" key="19">
    <source>
        <dbReference type="PROSITE" id="PS51192"/>
    </source>
</evidence>
<comment type="subcellular location">
    <subcellularLocation>
        <location evidence="1">Nucleus</location>
    </subcellularLocation>
</comment>
<dbReference type="InterPro" id="IPR014001">
    <property type="entry name" value="Helicase_ATP-bd"/>
</dbReference>
<evidence type="ECO:0000256" key="12">
    <source>
        <dbReference type="ARBA" id="ARBA00023054"/>
    </source>
</evidence>
<proteinExistence type="inferred from homology"/>
<evidence type="ECO:0000256" key="8">
    <source>
        <dbReference type="ARBA" id="ARBA00022801"/>
    </source>
</evidence>
<dbReference type="Proteomes" id="UP000283509">
    <property type="component" value="Unassembled WGS sequence"/>
</dbReference>
<dbReference type="PROSITE" id="PS51192">
    <property type="entry name" value="HELICASE_ATP_BIND_1"/>
    <property type="match status" value="1"/>
</dbReference>
<evidence type="ECO:0000256" key="5">
    <source>
        <dbReference type="ARBA" id="ARBA00022618"/>
    </source>
</evidence>
<feature type="compositionally biased region" description="Basic and acidic residues" evidence="18">
    <location>
        <begin position="156"/>
        <end position="177"/>
    </location>
</feature>
<evidence type="ECO:0000256" key="13">
    <source>
        <dbReference type="ARBA" id="ARBA00023163"/>
    </source>
</evidence>
<evidence type="ECO:0000256" key="3">
    <source>
        <dbReference type="ARBA" id="ARBA00022473"/>
    </source>
</evidence>
<name>A0A423TBB0_PENVA</name>
<evidence type="ECO:0000313" key="21">
    <source>
        <dbReference type="EMBL" id="ROT73736.1"/>
    </source>
</evidence>
<dbReference type="Pfam" id="PF00271">
    <property type="entry name" value="Helicase_C"/>
    <property type="match status" value="1"/>
</dbReference>
<comment type="function">
    <text evidence="16">Plays an essential role in normal development and survival. Involved in regulation of the expansion or survival of lymphoid cells. Required for de novo or maintenance DNA methylation. May control silencing of the imprinted CDKN1C gene through DNA methylation. May play a role in formation and organization of heterochromatin, implying a functional role in the regulation of transcription and mitosis.</text>
</comment>
<dbReference type="InterPro" id="IPR049730">
    <property type="entry name" value="SNF2/RAD54-like_C"/>
</dbReference>
<evidence type="ECO:0000256" key="15">
    <source>
        <dbReference type="ARBA" id="ARBA00023306"/>
    </source>
</evidence>
<keyword evidence="9" id="KW-0347">Helicase</keyword>
<feature type="domain" description="Helicase C-terminal" evidence="20">
    <location>
        <begin position="642"/>
        <end position="804"/>
    </location>
</feature>
<dbReference type="SMART" id="SM00490">
    <property type="entry name" value="HELICc"/>
    <property type="match status" value="1"/>
</dbReference>
<dbReference type="GO" id="GO:0003682">
    <property type="term" value="F:chromatin binding"/>
    <property type="evidence" value="ECO:0007669"/>
    <property type="project" value="TreeGrafter"/>
</dbReference>
<evidence type="ECO:0000256" key="4">
    <source>
        <dbReference type="ARBA" id="ARBA00022553"/>
    </source>
</evidence>
<keyword evidence="10" id="KW-0067">ATP-binding</keyword>
<dbReference type="SUPFAM" id="SSF52540">
    <property type="entry name" value="P-loop containing nucleoside triphosphate hydrolases"/>
    <property type="match status" value="2"/>
</dbReference>
<evidence type="ECO:0000256" key="10">
    <source>
        <dbReference type="ARBA" id="ARBA00022840"/>
    </source>
</evidence>
<dbReference type="Gene3D" id="3.40.50.10810">
    <property type="entry name" value="Tandem AAA-ATPase domain"/>
    <property type="match status" value="1"/>
</dbReference>
<feature type="region of interest" description="Disordered" evidence="18">
    <location>
        <begin position="1"/>
        <end position="120"/>
    </location>
</feature>
<dbReference type="InterPro" id="IPR001650">
    <property type="entry name" value="Helicase_C-like"/>
</dbReference>
<dbReference type="GO" id="GO:0005721">
    <property type="term" value="C:pericentric heterochromatin"/>
    <property type="evidence" value="ECO:0007669"/>
    <property type="project" value="TreeGrafter"/>
</dbReference>
<keyword evidence="5" id="KW-0132">Cell division</keyword>
<keyword evidence="7" id="KW-0498">Mitosis</keyword>
<dbReference type="FunFam" id="3.40.50.300:FF:000577">
    <property type="entry name" value="lymphoid-specific helicase isoform X1"/>
    <property type="match status" value="1"/>
</dbReference>
<keyword evidence="22" id="KW-1185">Reference proteome</keyword>
<keyword evidence="12" id="KW-0175">Coiled coil</keyword>
<dbReference type="PANTHER" id="PTHR47161">
    <property type="entry name" value="LYMPHOID-SPECIFIC HELICASE"/>
    <property type="match status" value="1"/>
</dbReference>
<dbReference type="GO" id="GO:0044027">
    <property type="term" value="P:negative regulation of gene expression via chromosomal CpG island methylation"/>
    <property type="evidence" value="ECO:0007669"/>
    <property type="project" value="TreeGrafter"/>
</dbReference>
<evidence type="ECO:0000256" key="7">
    <source>
        <dbReference type="ARBA" id="ARBA00022776"/>
    </source>
</evidence>
<dbReference type="PROSITE" id="PS51194">
    <property type="entry name" value="HELICASE_CTER"/>
    <property type="match status" value="1"/>
</dbReference>
<evidence type="ECO:0000256" key="1">
    <source>
        <dbReference type="ARBA" id="ARBA00004123"/>
    </source>
</evidence>
<keyword evidence="3" id="KW-0217">Developmental protein</keyword>
<reference evidence="21 22" key="2">
    <citation type="submission" date="2019-01" db="EMBL/GenBank/DDBJ databases">
        <title>The decoding of complex shrimp genome reveals the adaptation for benthos swimmer, frequently molting mechanism and breeding impact on genome.</title>
        <authorList>
            <person name="Sun Y."/>
            <person name="Gao Y."/>
            <person name="Yu Y."/>
        </authorList>
    </citation>
    <scope>NUCLEOTIDE SEQUENCE [LARGE SCALE GENOMIC DNA]</scope>
    <source>
        <tissue evidence="21">Muscle</tissue>
    </source>
</reference>
<dbReference type="SMART" id="SM00487">
    <property type="entry name" value="DEXDc"/>
    <property type="match status" value="1"/>
</dbReference>
<dbReference type="GO" id="GO:0016787">
    <property type="term" value="F:hydrolase activity"/>
    <property type="evidence" value="ECO:0007669"/>
    <property type="project" value="UniProtKB-KW"/>
</dbReference>
<dbReference type="GO" id="GO:0051301">
    <property type="term" value="P:cell division"/>
    <property type="evidence" value="ECO:0007669"/>
    <property type="project" value="UniProtKB-KW"/>
</dbReference>
<keyword evidence="6" id="KW-0547">Nucleotide-binding</keyword>
<dbReference type="Pfam" id="PF00176">
    <property type="entry name" value="SNF2-rel_dom"/>
    <property type="match status" value="1"/>
</dbReference>
<dbReference type="GO" id="GO:0005524">
    <property type="term" value="F:ATP binding"/>
    <property type="evidence" value="ECO:0007669"/>
    <property type="project" value="UniProtKB-KW"/>
</dbReference>
<gene>
    <name evidence="21" type="ORF">C7M84_007814</name>
</gene>
<keyword evidence="13" id="KW-0804">Transcription</keyword>
<evidence type="ECO:0000256" key="14">
    <source>
        <dbReference type="ARBA" id="ARBA00023242"/>
    </source>
</evidence>
<keyword evidence="8" id="KW-0378">Hydrolase</keyword>
<evidence type="ECO:0000256" key="18">
    <source>
        <dbReference type="SAM" id="MobiDB-lite"/>
    </source>
</evidence>
<dbReference type="FunFam" id="3.40.50.10810:FF:000015">
    <property type="entry name" value="lymphoid-specific helicase isoform X1"/>
    <property type="match status" value="1"/>
</dbReference>
<evidence type="ECO:0000256" key="2">
    <source>
        <dbReference type="ARBA" id="ARBA00007025"/>
    </source>
</evidence>
<evidence type="ECO:0000313" key="22">
    <source>
        <dbReference type="Proteomes" id="UP000283509"/>
    </source>
</evidence>
<keyword evidence="11" id="KW-0805">Transcription regulation</keyword>
<feature type="compositionally biased region" description="Low complexity" evidence="18">
    <location>
        <begin position="70"/>
        <end position="88"/>
    </location>
</feature>
<comment type="caution">
    <text evidence="21">The sequence shown here is derived from an EMBL/GenBank/DDBJ whole genome shotgun (WGS) entry which is preliminary data.</text>
</comment>
<keyword evidence="4" id="KW-0597">Phosphoprotein</keyword>
<protein>
    <recommendedName>
        <fullName evidence="17">Proliferation-associated SNF2-like protein</fullName>
    </recommendedName>
</protein>
<organism evidence="21 22">
    <name type="scientific">Penaeus vannamei</name>
    <name type="common">Whiteleg shrimp</name>
    <name type="synonym">Litopenaeus vannamei</name>
    <dbReference type="NCBI Taxonomy" id="6689"/>
    <lineage>
        <taxon>Eukaryota</taxon>
        <taxon>Metazoa</taxon>
        <taxon>Ecdysozoa</taxon>
        <taxon>Arthropoda</taxon>
        <taxon>Crustacea</taxon>
        <taxon>Multicrustacea</taxon>
        <taxon>Malacostraca</taxon>
        <taxon>Eumalacostraca</taxon>
        <taxon>Eucarida</taxon>
        <taxon>Decapoda</taxon>
        <taxon>Dendrobranchiata</taxon>
        <taxon>Penaeoidea</taxon>
        <taxon>Penaeidae</taxon>
        <taxon>Penaeus</taxon>
    </lineage>
</organism>
<dbReference type="CDD" id="cd18793">
    <property type="entry name" value="SF2_C_SNF"/>
    <property type="match status" value="1"/>
</dbReference>
<keyword evidence="14" id="KW-0539">Nucleus</keyword>
<dbReference type="GO" id="GO:0006346">
    <property type="term" value="P:DNA methylation-dependent constitutive heterochromatin formation"/>
    <property type="evidence" value="ECO:0007669"/>
    <property type="project" value="TreeGrafter"/>
</dbReference>
<evidence type="ECO:0000256" key="9">
    <source>
        <dbReference type="ARBA" id="ARBA00022806"/>
    </source>
</evidence>
<dbReference type="GO" id="GO:0005634">
    <property type="term" value="C:nucleus"/>
    <property type="evidence" value="ECO:0007669"/>
    <property type="project" value="UniProtKB-SubCell"/>
</dbReference>
<feature type="domain" description="Helicase ATP-binding" evidence="19">
    <location>
        <begin position="267"/>
        <end position="439"/>
    </location>
</feature>
<dbReference type="Gene3D" id="3.40.50.300">
    <property type="entry name" value="P-loop containing nucleotide triphosphate hydrolases"/>
    <property type="match status" value="1"/>
</dbReference>
<evidence type="ECO:0000256" key="6">
    <source>
        <dbReference type="ARBA" id="ARBA00022741"/>
    </source>
</evidence>
<dbReference type="GO" id="GO:0004386">
    <property type="term" value="F:helicase activity"/>
    <property type="evidence" value="ECO:0007669"/>
    <property type="project" value="UniProtKB-KW"/>
</dbReference>
<keyword evidence="15" id="KW-0131">Cell cycle</keyword>
<dbReference type="PANTHER" id="PTHR47161:SF1">
    <property type="entry name" value="LYMPHOID-SPECIFIC HELICASE"/>
    <property type="match status" value="1"/>
</dbReference>
<evidence type="ECO:0000259" key="20">
    <source>
        <dbReference type="PROSITE" id="PS51194"/>
    </source>
</evidence>
<dbReference type="STRING" id="6689.A0A423TBB0"/>
<dbReference type="InterPro" id="IPR000330">
    <property type="entry name" value="SNF2_N"/>
</dbReference>
<evidence type="ECO:0000256" key="16">
    <source>
        <dbReference type="ARBA" id="ARBA00053349"/>
    </source>
</evidence>
<comment type="similarity">
    <text evidence="2">Belongs to the SNF2/RAD54 helicase family.</text>
</comment>
<dbReference type="EMBL" id="QCYY01001998">
    <property type="protein sequence ID" value="ROT73736.1"/>
    <property type="molecule type" value="Genomic_DNA"/>
</dbReference>
<sequence length="874" mass="100371">MDNTEMAVKMGVSRWAQEVTGRKQLTQQRRERSKRVRKPEVCCRSRNHFLTDFEMPPTNRDDIEEEFSNDSKASSESSSSVLTFSPSRPEGSPEMPEEKAHGLSRTASPDTESKSLEDDVLTTDIIAEEEKYKRLMHLLNKSQFYSQFLLQQIETQDTKKQKGKKPKAETSAEKENASTEENSQGSEKSDSSKGRKRKNNSGAPAAKRVKDGKYKIKDVIDKETVEAKVEAGVYSEEDEVVEQVDQPRLFENGTMRSYQLDGFSWLRVLYENGVNGILGDEMGLGKTIQSIALLCHLIDRGVQGPFLVVAPLSTLPNWMSEFERFAPKVPTVLYHGSDAVRTEKRKMFQKLLQVEGTSVPVFPVVITSYEVVIRDTRFLARYYWRYICVDEGHRIKNHNCRLTKSLNTFPSANRLLLTGTPLQNNLAELWSLLNFLMPEIFDSLDVFESWFDVTEMMEDGSDEKIIQQEREKQVIGTLQKILSPFFLRRMKKDVNLEIPPKKELLVYTPMTPLQLKLYEATLTMDYTVFDNLKKAEEKIEYDNKGRPKRKSKKDIDYSALLDESESPKSLDRFLDAVMKMQEKGSDEATAKKTSAVNIKLTNRMMQCRKIVNHPYLINYPLTPDGEYMIDEGLLDSCGKLQVLDQLLGELYKRKHRVLIFSQMTMMLDILEDYLSLRPKYNYKRLDGSRSLDTRQNDIKEYNSKDSNSFIFLLSTRAGGLGINLASADTVIIYDSDWNPQADLQAQDRCHRIGQTRPVLILRLITASTIDERIVERAATKRKLEKLIIQSGKFKASKQSDRSLDKVVDSDELVTLLSQRDHERIHRTNTGHVFTKEELNQLLDRSDLMQKREGKEVPEQDLTGVFKVIHVGQDE</sequence>